<organism evidence="1 2">
    <name type="scientific">candidate division WOR-3 bacterium</name>
    <dbReference type="NCBI Taxonomy" id="2052148"/>
    <lineage>
        <taxon>Bacteria</taxon>
        <taxon>Bacteria division WOR-3</taxon>
    </lineage>
</organism>
<dbReference type="Proteomes" id="UP000264062">
    <property type="component" value="Unassembled WGS sequence"/>
</dbReference>
<evidence type="ECO:0000313" key="2">
    <source>
        <dbReference type="Proteomes" id="UP000264062"/>
    </source>
</evidence>
<dbReference type="EMBL" id="DMZY01000192">
    <property type="protein sequence ID" value="HAV92824.1"/>
    <property type="molecule type" value="Genomic_DNA"/>
</dbReference>
<sequence>MYIDFIKIIYIIIYIKKKETFMIVEKTEYRGKQVLILKRNENDRYPFSFGYSKAKLILESLDDIKKFVEECEKAEEKK</sequence>
<comment type="caution">
    <text evidence="1">The sequence shown here is derived from an EMBL/GenBank/DDBJ whole genome shotgun (WGS) entry which is preliminary data.</text>
</comment>
<accession>A0A350HBA8</accession>
<protein>
    <submittedName>
        <fullName evidence="1">Uncharacterized protein</fullName>
    </submittedName>
</protein>
<reference evidence="1 2" key="1">
    <citation type="journal article" date="2018" name="Nat. Biotechnol.">
        <title>A standardized bacterial taxonomy based on genome phylogeny substantially revises the tree of life.</title>
        <authorList>
            <person name="Parks D.H."/>
            <person name="Chuvochina M."/>
            <person name="Waite D.W."/>
            <person name="Rinke C."/>
            <person name="Skarshewski A."/>
            <person name="Chaumeil P.A."/>
            <person name="Hugenholtz P."/>
        </authorList>
    </citation>
    <scope>NUCLEOTIDE SEQUENCE [LARGE SCALE GENOMIC DNA]</scope>
    <source>
        <strain evidence="1">UBA9956</strain>
    </source>
</reference>
<gene>
    <name evidence="1" type="ORF">DCW38_06555</name>
</gene>
<proteinExistence type="predicted"/>
<evidence type="ECO:0000313" key="1">
    <source>
        <dbReference type="EMBL" id="HAV92824.1"/>
    </source>
</evidence>
<dbReference type="AlphaFoldDB" id="A0A350HBA8"/>
<name>A0A350HBA8_UNCW3</name>